<sequence length="244" mass="25685">MENAKRAQQRLISRGYALTADGDFGARSFAALMGWIAGKKPVTPMRGDLGAAAASHFGGVGITSALRTAHALAQQCVETGGFALMVESFNYTVAGLRSTFPRSRISDADCQRLGRKAGDPPLDAATQAEIANLVYGGAWGTANLGNSQPGDGWRYRGRGAKQVTGRANYADAAQVTGVDLINDPDLLADTDVGMRAACAFWDRRKCNPIADADDIERLTRTINGGTNGLAARKAALALAKEILL</sequence>
<dbReference type="InterPro" id="IPR000726">
    <property type="entry name" value="Glyco_hydro_19_cat"/>
</dbReference>
<organism evidence="2 3">
    <name type="scientific">Sphingomonas canadensis</name>
    <dbReference type="NCBI Taxonomy" id="1219257"/>
    <lineage>
        <taxon>Bacteria</taxon>
        <taxon>Pseudomonadati</taxon>
        <taxon>Pseudomonadota</taxon>
        <taxon>Alphaproteobacteria</taxon>
        <taxon>Sphingomonadales</taxon>
        <taxon>Sphingomonadaceae</taxon>
        <taxon>Sphingomonas</taxon>
    </lineage>
</organism>
<reference evidence="3" key="1">
    <citation type="journal article" date="2019" name="Int. J. Syst. Evol. Microbiol.">
        <title>The Global Catalogue of Microorganisms (GCM) 10K type strain sequencing project: providing services to taxonomists for standard genome sequencing and annotation.</title>
        <authorList>
            <consortium name="The Broad Institute Genomics Platform"/>
            <consortium name="The Broad Institute Genome Sequencing Center for Infectious Disease"/>
            <person name="Wu L."/>
            <person name="Ma J."/>
        </authorList>
    </citation>
    <scope>NUCLEOTIDE SEQUENCE [LARGE SCALE GENOMIC DNA]</scope>
    <source>
        <strain evidence="3">CCUG 62982</strain>
    </source>
</reference>
<dbReference type="InterPro" id="IPR052354">
    <property type="entry name" value="Cell_Wall_Dynamics_Protein"/>
</dbReference>
<dbReference type="GO" id="GO:0016787">
    <property type="term" value="F:hydrolase activity"/>
    <property type="evidence" value="ECO:0007669"/>
    <property type="project" value="UniProtKB-KW"/>
</dbReference>
<dbReference type="PANTHER" id="PTHR34408">
    <property type="entry name" value="FAMILY PROTEIN, PUTATIVE-RELATED"/>
    <property type="match status" value="1"/>
</dbReference>
<evidence type="ECO:0000313" key="3">
    <source>
        <dbReference type="Proteomes" id="UP001596977"/>
    </source>
</evidence>
<dbReference type="InterPro" id="IPR023346">
    <property type="entry name" value="Lysozyme-like_dom_sf"/>
</dbReference>
<dbReference type="Pfam" id="PF00182">
    <property type="entry name" value="Glyco_hydro_19"/>
    <property type="match status" value="1"/>
</dbReference>
<proteinExistence type="predicted"/>
<evidence type="ECO:0000259" key="1">
    <source>
        <dbReference type="Pfam" id="PF00182"/>
    </source>
</evidence>
<feature type="domain" description="Glycoside hydrolase family 19 catalytic" evidence="1">
    <location>
        <begin position="152"/>
        <end position="204"/>
    </location>
</feature>
<protein>
    <submittedName>
        <fullName evidence="2">Glycoside hydrolase family 19 protein</fullName>
    </submittedName>
</protein>
<dbReference type="Proteomes" id="UP001596977">
    <property type="component" value="Unassembled WGS sequence"/>
</dbReference>
<gene>
    <name evidence="2" type="ORF">ACFQ1E_10915</name>
</gene>
<comment type="caution">
    <text evidence="2">The sequence shown here is derived from an EMBL/GenBank/DDBJ whole genome shotgun (WGS) entry which is preliminary data.</text>
</comment>
<accession>A0ABW3H6C6</accession>
<keyword evidence="2" id="KW-0378">Hydrolase</keyword>
<keyword evidence="3" id="KW-1185">Reference proteome</keyword>
<dbReference type="SUPFAM" id="SSF53955">
    <property type="entry name" value="Lysozyme-like"/>
    <property type="match status" value="1"/>
</dbReference>
<name>A0ABW3H6C6_9SPHN</name>
<dbReference type="RefSeq" id="WP_264944035.1">
    <property type="nucleotide sequence ID" value="NZ_JAPDRA010000004.1"/>
</dbReference>
<evidence type="ECO:0000313" key="2">
    <source>
        <dbReference type="EMBL" id="MFD0946849.1"/>
    </source>
</evidence>
<dbReference type="EMBL" id="JBHTJG010000004">
    <property type="protein sequence ID" value="MFD0946849.1"/>
    <property type="molecule type" value="Genomic_DNA"/>
</dbReference>
<dbReference type="Gene3D" id="1.10.530.10">
    <property type="match status" value="1"/>
</dbReference>